<dbReference type="InterPro" id="IPR013750">
    <property type="entry name" value="GHMP_kinase_C_dom"/>
</dbReference>
<dbReference type="InterPro" id="IPR020568">
    <property type="entry name" value="Ribosomal_Su5_D2-typ_SF"/>
</dbReference>
<gene>
    <name evidence="8" type="primary">hddA</name>
</gene>
<feature type="domain" description="GHMP kinase N-terminal" evidence="6">
    <location>
        <begin position="86"/>
        <end position="166"/>
    </location>
</feature>
<evidence type="ECO:0000259" key="7">
    <source>
        <dbReference type="Pfam" id="PF08544"/>
    </source>
</evidence>
<evidence type="ECO:0000256" key="2">
    <source>
        <dbReference type="ARBA" id="ARBA00022741"/>
    </source>
</evidence>
<dbReference type="PANTHER" id="PTHR32463">
    <property type="entry name" value="L-FUCOSE KINASE"/>
    <property type="match status" value="1"/>
</dbReference>
<proteinExistence type="inferred from homology"/>
<evidence type="ECO:0000256" key="5">
    <source>
        <dbReference type="ARBA" id="ARBA00038121"/>
    </source>
</evidence>
<dbReference type="SUPFAM" id="SSF54211">
    <property type="entry name" value="Ribosomal protein S5 domain 2-like"/>
    <property type="match status" value="1"/>
</dbReference>
<evidence type="ECO:0000256" key="4">
    <source>
        <dbReference type="ARBA" id="ARBA00022840"/>
    </source>
</evidence>
<dbReference type="SUPFAM" id="SSF55060">
    <property type="entry name" value="GHMP Kinase, C-terminal domain"/>
    <property type="match status" value="1"/>
</dbReference>
<dbReference type="PANTHER" id="PTHR32463:SF0">
    <property type="entry name" value="L-FUCOSE KINASE"/>
    <property type="match status" value="1"/>
</dbReference>
<sequence>MWGNYPARLMIISRTPVRVSFCGGGTDVDWFASSEPNGGMVTSLALDRHIHVTVNRRFDDRVRVSYSSMELVDDFEDIEHELVREAMRMTGVTSGVEITTIADIPSRGTGLGSSSAVTVGLLNALHRFAGRVASPEQLADEACRIEIDVLGQPIGRQDQYAAAYGGVNSITFGPDGVGVNPLQISPYVINRLSEEFTLVFTGTSRSASEVLSEAPEDPADKLARLRAIREQADEARGMLESGDLGALGALIGDAWDSKRGISQGVSSGEIDALHDRIMTMGATGAKLLGAGGGGFFLVHGEGGLRDRLAELGLENRLIPLDVDGEGSVIIQEE</sequence>
<dbReference type="PIRSF" id="PIRSF036406">
    <property type="entry name" value="Hept_kin"/>
    <property type="match status" value="1"/>
</dbReference>
<dbReference type="Pfam" id="PF00288">
    <property type="entry name" value="GHMP_kinases_N"/>
    <property type="match status" value="1"/>
</dbReference>
<dbReference type="Gene3D" id="3.30.230.120">
    <property type="match status" value="1"/>
</dbReference>
<keyword evidence="2" id="KW-0547">Nucleotide-binding</keyword>
<dbReference type="GO" id="GO:0050201">
    <property type="term" value="F:fucokinase activity"/>
    <property type="evidence" value="ECO:0007669"/>
    <property type="project" value="TreeGrafter"/>
</dbReference>
<evidence type="ECO:0000259" key="6">
    <source>
        <dbReference type="Pfam" id="PF00288"/>
    </source>
</evidence>
<accession>A0A075GSK3</accession>
<dbReference type="GO" id="GO:0042352">
    <property type="term" value="P:GDP-L-fucose salvage"/>
    <property type="evidence" value="ECO:0007669"/>
    <property type="project" value="TreeGrafter"/>
</dbReference>
<dbReference type="InterPro" id="IPR001174">
    <property type="entry name" value="HddA/FKP"/>
</dbReference>
<dbReference type="Pfam" id="PF08544">
    <property type="entry name" value="GHMP_kinases_C"/>
    <property type="match status" value="1"/>
</dbReference>
<evidence type="ECO:0000256" key="1">
    <source>
        <dbReference type="ARBA" id="ARBA00022679"/>
    </source>
</evidence>
<name>A0A075GSK3_9EURY</name>
<dbReference type="InterPro" id="IPR006204">
    <property type="entry name" value="GHMP_kinase_N_dom"/>
</dbReference>
<dbReference type="InterPro" id="IPR014606">
    <property type="entry name" value="Heptose_7-P_kinase"/>
</dbReference>
<dbReference type="GO" id="GO:0005524">
    <property type="term" value="F:ATP binding"/>
    <property type="evidence" value="ECO:0007669"/>
    <property type="project" value="UniProtKB-KW"/>
</dbReference>
<evidence type="ECO:0000313" key="8">
    <source>
        <dbReference type="EMBL" id="AIF05227.1"/>
    </source>
</evidence>
<organism evidence="8">
    <name type="scientific">uncultured marine group II/III euryarchaeote KM3_181_C06</name>
    <dbReference type="NCBI Taxonomy" id="1457944"/>
    <lineage>
        <taxon>Archaea</taxon>
        <taxon>Methanobacteriati</taxon>
        <taxon>Methanobacteriota</taxon>
        <taxon>environmental samples</taxon>
    </lineage>
</organism>
<dbReference type="EMBL" id="KF900733">
    <property type="protein sequence ID" value="AIF05227.1"/>
    <property type="molecule type" value="Genomic_DNA"/>
</dbReference>
<keyword evidence="3 8" id="KW-0418">Kinase</keyword>
<keyword evidence="4" id="KW-0067">ATP-binding</keyword>
<dbReference type="InterPro" id="IPR052203">
    <property type="entry name" value="GHMP_Kinase-Related"/>
</dbReference>
<dbReference type="AlphaFoldDB" id="A0A075GSK3"/>
<evidence type="ECO:0000256" key="3">
    <source>
        <dbReference type="ARBA" id="ARBA00022777"/>
    </source>
</evidence>
<dbReference type="EC" id="2.7.1.168" evidence="8"/>
<dbReference type="InterPro" id="IPR036554">
    <property type="entry name" value="GHMP_kinase_C_sf"/>
</dbReference>
<reference evidence="8" key="1">
    <citation type="journal article" date="2014" name="Genome Biol. Evol.">
        <title>Pangenome evidence for extensive interdomain horizontal transfer affecting lineage core and shell genes in uncultured planktonic thaumarchaeota and euryarchaeota.</title>
        <authorList>
            <person name="Deschamps P."/>
            <person name="Zivanovic Y."/>
            <person name="Moreira D."/>
            <person name="Rodriguez-Valera F."/>
            <person name="Lopez-Garcia P."/>
        </authorList>
    </citation>
    <scope>NUCLEOTIDE SEQUENCE</scope>
</reference>
<comment type="similarity">
    <text evidence="5">Belongs to the GHMP kinase family.</text>
</comment>
<keyword evidence="1 8" id="KW-0808">Transferase</keyword>
<feature type="domain" description="GHMP kinase C-terminal" evidence="7">
    <location>
        <begin position="239"/>
        <end position="297"/>
    </location>
</feature>
<protein>
    <submittedName>
        <fullName evidence="8">GHMP kinase domain-containing protein (HddA)</fullName>
        <ecNumber evidence="8">2.7.1.168</ecNumber>
    </submittedName>
</protein>
<dbReference type="PRINTS" id="PR00960">
    <property type="entry name" value="LMBPPROTEIN"/>
</dbReference>